<dbReference type="Pfam" id="PF17966">
    <property type="entry name" value="Muc_B2"/>
    <property type="match status" value="3"/>
</dbReference>
<evidence type="ECO:0000313" key="9">
    <source>
        <dbReference type="Proteomes" id="UP001056707"/>
    </source>
</evidence>
<keyword evidence="2" id="KW-0964">Secreted</keyword>
<dbReference type="InterPro" id="IPR041558">
    <property type="entry name" value="MucBP_2"/>
</dbReference>
<evidence type="ECO:0000256" key="4">
    <source>
        <dbReference type="ARBA" id="ARBA00023088"/>
    </source>
</evidence>
<evidence type="ECO:0000259" key="7">
    <source>
        <dbReference type="PROSITE" id="PS50847"/>
    </source>
</evidence>
<name>A0ABY5BM48_9LACO</name>
<dbReference type="PROSITE" id="PS50847">
    <property type="entry name" value="GRAM_POS_ANCHORING"/>
    <property type="match status" value="1"/>
</dbReference>
<organism evidence="8 9">
    <name type="scientific">Fructilactobacillus myrtifloralis</name>
    <dbReference type="NCBI Taxonomy" id="2940301"/>
    <lineage>
        <taxon>Bacteria</taxon>
        <taxon>Bacillati</taxon>
        <taxon>Bacillota</taxon>
        <taxon>Bacilli</taxon>
        <taxon>Lactobacillales</taxon>
        <taxon>Lactobacillaceae</taxon>
        <taxon>Fructilactobacillus</taxon>
    </lineage>
</organism>
<protein>
    <submittedName>
        <fullName evidence="8">BspA family leucine-rich repeat surface protein</fullName>
    </submittedName>
</protein>
<dbReference type="RefSeq" id="WP_252749595.1">
    <property type="nucleotide sequence ID" value="NZ_CP097116.1"/>
</dbReference>
<dbReference type="Pfam" id="PF17965">
    <property type="entry name" value="MucBP_2"/>
    <property type="match status" value="2"/>
</dbReference>
<evidence type="ECO:0000256" key="3">
    <source>
        <dbReference type="ARBA" id="ARBA00022729"/>
    </source>
</evidence>
<dbReference type="InterPro" id="IPR011889">
    <property type="entry name" value="Liste_lipo_26"/>
</dbReference>
<dbReference type="Gene3D" id="3.10.20.470">
    <property type="match status" value="2"/>
</dbReference>
<dbReference type="Pfam" id="PF19258">
    <property type="entry name" value="KxYKxGKxW_sig"/>
    <property type="match status" value="1"/>
</dbReference>
<feature type="transmembrane region" description="Helical" evidence="6">
    <location>
        <begin position="1162"/>
        <end position="1180"/>
    </location>
</feature>
<feature type="compositionally biased region" description="Polar residues" evidence="5">
    <location>
        <begin position="46"/>
        <end position="77"/>
    </location>
</feature>
<feature type="region of interest" description="Disordered" evidence="5">
    <location>
        <begin position="46"/>
        <end position="115"/>
    </location>
</feature>
<keyword evidence="6" id="KW-1133">Transmembrane helix</keyword>
<evidence type="ECO:0000313" key="8">
    <source>
        <dbReference type="EMBL" id="USS84692.1"/>
    </source>
</evidence>
<dbReference type="InterPro" id="IPR005046">
    <property type="entry name" value="DUF285"/>
</dbReference>
<dbReference type="InterPro" id="IPR041495">
    <property type="entry name" value="Mub_B2"/>
</dbReference>
<dbReference type="Gene3D" id="2.60.40.4300">
    <property type="match status" value="3"/>
</dbReference>
<evidence type="ECO:0000256" key="6">
    <source>
        <dbReference type="SAM" id="Phobius"/>
    </source>
</evidence>
<keyword evidence="6" id="KW-0812">Transmembrane</keyword>
<gene>
    <name evidence="8" type="ORF">M3M35_05130</name>
</gene>
<keyword evidence="4" id="KW-0572">Peptidoglycan-anchor</keyword>
<dbReference type="NCBIfam" id="TIGR03715">
    <property type="entry name" value="KxYKxGKxW"/>
    <property type="match status" value="1"/>
</dbReference>
<keyword evidence="9" id="KW-1185">Reference proteome</keyword>
<evidence type="ECO:0000256" key="5">
    <source>
        <dbReference type="SAM" id="MobiDB-lite"/>
    </source>
</evidence>
<dbReference type="NCBIfam" id="TIGR01167">
    <property type="entry name" value="LPXTG_anchor"/>
    <property type="match status" value="1"/>
</dbReference>
<evidence type="ECO:0000256" key="1">
    <source>
        <dbReference type="ARBA" id="ARBA00022512"/>
    </source>
</evidence>
<dbReference type="Pfam" id="PF03382">
    <property type="entry name" value="DUF285"/>
    <property type="match status" value="1"/>
</dbReference>
<dbReference type="InterPro" id="IPR032675">
    <property type="entry name" value="LRR_dom_sf"/>
</dbReference>
<feature type="region of interest" description="Disordered" evidence="5">
    <location>
        <begin position="510"/>
        <end position="538"/>
    </location>
</feature>
<feature type="domain" description="Gram-positive cocci surface proteins LPxTG" evidence="7">
    <location>
        <begin position="1152"/>
        <end position="1187"/>
    </location>
</feature>
<dbReference type="InterPro" id="IPR022263">
    <property type="entry name" value="KxYKxGKxW"/>
</dbReference>
<accession>A0ABY5BM48</accession>
<evidence type="ECO:0000256" key="2">
    <source>
        <dbReference type="ARBA" id="ARBA00022525"/>
    </source>
</evidence>
<feature type="region of interest" description="Disordered" evidence="5">
    <location>
        <begin position="1087"/>
        <end position="1109"/>
    </location>
</feature>
<dbReference type="Gene3D" id="3.80.10.10">
    <property type="entry name" value="Ribonuclease Inhibitor"/>
    <property type="match status" value="1"/>
</dbReference>
<sequence length="1187" mass="125685">MEPKLHYKMYKAGKFWLFATLTTITLGTGLLLGTQSQVKAATNVQTDQATATPQPESESQTVPAPVAQSTATAQSEVVTEISGSQSSSSQAPAVVTPETTVTSQGTSTSPATSAATATSTSASALQVTSASATQVSATSESGTATSVTADSTATVQPVTTPTVELAATTPAPAAIQTGTWGTAQYTYDDSSKTLTLLGGGELPAGTYSTGNTGTSSCPFPDVRHIVFNGPVSLAATSPFVFAGLSQLEDITNIHYLDTSKVTNIVGMFKDCTALKKLDLSGWNVAKVTSFGAMFRNCTSLTDVNFTGWDTSGAQYFNAMFFDATSLTHLDLSMFNTRNANFTGGGLANMFRGTTSLWNLKLGADTLLYQDAGLANPTTGNAIPNSNKTVAGPSWQLLGNGSDLNPLGKWVAAQVLLDGQAHPNQYVWAQTTNTKIIYVDNDNQDQSVGTGLELGYQAPGIEITQPVHQNIPKGYHLSDPTATYQNGVAGTVDKDGLQTIYVGLKHNLKELTPDSPGVPGQPIDPSNPDGTKWPDGSTGEHLNTENSVTIHYQYPDGRSAAPDAVKQVQFTRNATVDEVTGKITYGAWTPVGSATITIDSPTINGYTPDQNQVTTTVTAGQDSNATVTYQANDVQATIKLIDDTTGTTIATQTVTGKTDAQLNNPIDLQALKNKGYIIGSNNVPGTFGPNADQTYEIHVTQGTSQITPDKPGIPGQPIDPNNPEGPKWPAGTSVEQLQTENSVTVHYRYADGRQAAPGAIKKVRFTRMATVNHVTGVVTYGEWTPVGSAMVTITSPRIDGYTPDHSQITTTVTAGQDSKQTVVYNANDVQATIKVIDDTTGQTIDTQTVNGKIGNSLTNPVDLQALKNKGYVIGSNNVPTIFGSDAEQTYEIHVTHGSVTGTPDNPGNPGQPIDPNNPDGPKWPEGTAAEQLQTESTITVHYKYADGSQAAPDATRTVKFTRTVTVDMVTGQVTYGAWTPIDSTEVTITSPRIDGYTPDQEQVSVTATAGNNSNQTVTYAQNPLIVQPIDKDGNPVGPAYPTDPKQPQPQEIPGYQFDHFETKAGKTYAVYTKDDTPAAKDDQMTVQPIDEQGNPVGPAYPTGAEHPQVPTIPSYRFKEFQTKAGKTFAVYAQNTSQAPEAAKPQAGKPQTQLPQTGQTQHRFLGLMGMLLTTLAGLFGFGKLKQRKE</sequence>
<feature type="region of interest" description="Disordered" evidence="5">
    <location>
        <begin position="895"/>
        <end position="925"/>
    </location>
</feature>
<keyword evidence="1" id="KW-0134">Cell wall</keyword>
<feature type="region of interest" description="Disordered" evidence="5">
    <location>
        <begin position="134"/>
        <end position="153"/>
    </location>
</feature>
<dbReference type="InterPro" id="IPR019931">
    <property type="entry name" value="LPXTG_anchor"/>
</dbReference>
<dbReference type="NCBIfam" id="TIGR02167">
    <property type="entry name" value="Liste_lipo_26"/>
    <property type="match status" value="3"/>
</dbReference>
<dbReference type="SUPFAM" id="SSF52058">
    <property type="entry name" value="L domain-like"/>
    <property type="match status" value="1"/>
</dbReference>
<dbReference type="Pfam" id="PF00746">
    <property type="entry name" value="Gram_pos_anchor"/>
    <property type="match status" value="1"/>
</dbReference>
<dbReference type="EMBL" id="CP097116">
    <property type="protein sequence ID" value="USS84692.1"/>
    <property type="molecule type" value="Genomic_DNA"/>
</dbReference>
<proteinExistence type="predicted"/>
<dbReference type="Proteomes" id="UP001056707">
    <property type="component" value="Chromosome"/>
</dbReference>
<reference evidence="8" key="1">
    <citation type="submission" date="2022-05" db="EMBL/GenBank/DDBJ databases">
        <authorList>
            <person name="Oliphant S.A."/>
            <person name="Watson-Haigh N.S."/>
            <person name="Sumby K.M."/>
            <person name="Gardner J.M."/>
            <person name="Jiranek V."/>
        </authorList>
    </citation>
    <scope>NUCLEOTIDE SEQUENCE</scope>
    <source>
        <strain evidence="8">KI16_H9</strain>
    </source>
</reference>
<feature type="region of interest" description="Disordered" evidence="5">
    <location>
        <begin position="1134"/>
        <end position="1155"/>
    </location>
</feature>
<keyword evidence="6" id="KW-0472">Membrane</keyword>
<keyword evidence="3" id="KW-0732">Signal</keyword>
<feature type="compositionally biased region" description="Low complexity" evidence="5">
    <location>
        <begin position="82"/>
        <end position="115"/>
    </location>
</feature>